<evidence type="ECO:0000313" key="3">
    <source>
        <dbReference type="Proteomes" id="UP000478052"/>
    </source>
</evidence>
<feature type="domain" description="DUF4371" evidence="1">
    <location>
        <begin position="208"/>
        <end position="302"/>
    </location>
</feature>
<reference evidence="2 3" key="1">
    <citation type="submission" date="2019-08" db="EMBL/GenBank/DDBJ databases">
        <title>Whole genome of Aphis craccivora.</title>
        <authorList>
            <person name="Voronova N.V."/>
            <person name="Shulinski R.S."/>
            <person name="Bandarenka Y.V."/>
            <person name="Zhorov D.G."/>
            <person name="Warner D."/>
        </authorList>
    </citation>
    <scope>NUCLEOTIDE SEQUENCE [LARGE SCALE GENOMIC DNA]</scope>
    <source>
        <strain evidence="2">180601</strain>
        <tissue evidence="2">Whole Body</tissue>
    </source>
</reference>
<sequence length="462" mass="52636">MEGKRKKDDNTKNTLFTYFSKKSRNNKLNKESCDDDNLNQTIPETHNIVLSVDQPSCSTLKQDETIDNELETHFRSNDIGLFTNCTLTDADKKLVLKNVWVPDVNYEFPLLEKYKAKGLKFQYKWFTEFNWLVYSEIKQGDRKNYINRSRLIPIIECVILCGQQEIALRGHRDSGKINKFENQGNFRSILKFRSRGDAFLNSIIEEEREIVGKVNASEGFAVLADETTDIATKEQLTLCVRFIDNNNMVNESFLQFVIINSLTGNDLASAIIDGLNNCGINCDYLIGQGYDGASNMSGKYKGVQAIVREKYPKAIYVHCAAHTLNLAVSKASNIQPIRNCLRLCATRWIQRYDAVNDFAELFPYVMDALDNISISHDSLGTDASILSKSIDSEFIISLQVVKLLFSYGLPLCKQLQKIRIDLKEAVELSNDVIKHLKLIRTNAKEEFHKLFLQAEVSAIFKN</sequence>
<protein>
    <submittedName>
        <fullName evidence="2">52 kDa repressor of the inhibitor of the protein kinase-like</fullName>
    </submittedName>
</protein>
<dbReference type="OrthoDB" id="6598476at2759"/>
<gene>
    <name evidence="2" type="ORF">FWK35_00029441</name>
</gene>
<comment type="caution">
    <text evidence="2">The sequence shown here is derived from an EMBL/GenBank/DDBJ whole genome shotgun (WGS) entry which is preliminary data.</text>
</comment>
<organism evidence="2 3">
    <name type="scientific">Aphis craccivora</name>
    <name type="common">Cowpea aphid</name>
    <dbReference type="NCBI Taxonomy" id="307492"/>
    <lineage>
        <taxon>Eukaryota</taxon>
        <taxon>Metazoa</taxon>
        <taxon>Ecdysozoa</taxon>
        <taxon>Arthropoda</taxon>
        <taxon>Hexapoda</taxon>
        <taxon>Insecta</taxon>
        <taxon>Pterygota</taxon>
        <taxon>Neoptera</taxon>
        <taxon>Paraneoptera</taxon>
        <taxon>Hemiptera</taxon>
        <taxon>Sternorrhyncha</taxon>
        <taxon>Aphidomorpha</taxon>
        <taxon>Aphidoidea</taxon>
        <taxon>Aphididae</taxon>
        <taxon>Aphidini</taxon>
        <taxon>Aphis</taxon>
        <taxon>Aphis</taxon>
    </lineage>
</organism>
<dbReference type="InterPro" id="IPR025398">
    <property type="entry name" value="DUF4371"/>
</dbReference>
<keyword evidence="3" id="KW-1185">Reference proteome</keyword>
<accession>A0A6G0VVU3</accession>
<dbReference type="EMBL" id="VUJU01011183">
    <property type="protein sequence ID" value="KAF0711672.1"/>
    <property type="molecule type" value="Genomic_DNA"/>
</dbReference>
<proteinExistence type="predicted"/>
<dbReference type="PANTHER" id="PTHR45749:SF37">
    <property type="entry name" value="OS05G0311600 PROTEIN"/>
    <property type="match status" value="1"/>
</dbReference>
<dbReference type="Proteomes" id="UP000478052">
    <property type="component" value="Unassembled WGS sequence"/>
</dbReference>
<dbReference type="InterPro" id="IPR012337">
    <property type="entry name" value="RNaseH-like_sf"/>
</dbReference>
<dbReference type="SUPFAM" id="SSF53098">
    <property type="entry name" value="Ribonuclease H-like"/>
    <property type="match status" value="1"/>
</dbReference>
<dbReference type="Pfam" id="PF14291">
    <property type="entry name" value="DUF4371"/>
    <property type="match status" value="1"/>
</dbReference>
<evidence type="ECO:0000313" key="2">
    <source>
        <dbReference type="EMBL" id="KAF0711672.1"/>
    </source>
</evidence>
<dbReference type="AlphaFoldDB" id="A0A6G0VVU3"/>
<dbReference type="PANTHER" id="PTHR45749">
    <property type="match status" value="1"/>
</dbReference>
<evidence type="ECO:0000259" key="1">
    <source>
        <dbReference type="Pfam" id="PF14291"/>
    </source>
</evidence>
<name>A0A6G0VVU3_APHCR</name>